<keyword evidence="1" id="KW-0812">Transmembrane</keyword>
<evidence type="ECO:0000313" key="2">
    <source>
        <dbReference type="EMBL" id="KZZ89595.1"/>
    </source>
</evidence>
<protein>
    <submittedName>
        <fullName evidence="2">Uncharacterized protein</fullName>
    </submittedName>
</protein>
<dbReference type="OrthoDB" id="4204516at2759"/>
<dbReference type="Proteomes" id="UP000242877">
    <property type="component" value="Unassembled WGS sequence"/>
</dbReference>
<evidence type="ECO:0000313" key="3">
    <source>
        <dbReference type="Proteomes" id="UP000242877"/>
    </source>
</evidence>
<feature type="transmembrane region" description="Helical" evidence="1">
    <location>
        <begin position="6"/>
        <end position="29"/>
    </location>
</feature>
<evidence type="ECO:0000256" key="1">
    <source>
        <dbReference type="SAM" id="Phobius"/>
    </source>
</evidence>
<keyword evidence="1" id="KW-1133">Transmembrane helix</keyword>
<feature type="transmembrane region" description="Helical" evidence="1">
    <location>
        <begin position="157"/>
        <end position="181"/>
    </location>
</feature>
<dbReference type="EMBL" id="AZGZ01000020">
    <property type="protein sequence ID" value="KZZ89595.1"/>
    <property type="molecule type" value="Genomic_DNA"/>
</dbReference>
<proteinExistence type="predicted"/>
<comment type="caution">
    <text evidence="2">The sequence shown here is derived from an EMBL/GenBank/DDBJ whole genome shotgun (WGS) entry which is preliminary data.</text>
</comment>
<sequence>MTHLTHFLPMFSGLALYTLYVFAYMNGLIPQISTIIKSGRLPIGPNTDPANMIGKPAEAGGLIGAILNLLPGLQKPVEVIEGTPELFESATKLLTNVTGIPVIDKLIAGALVLLNSVVDGNSPVTSLWGINHAGAIGAMYMIIWIESMRRGNRGKMALHFPAIVGMASQVFGYSIVVPLWSLAQLVYSGLSHEPQQDDVRVYAMATLALPFSMILGYIIPTLAMALPTTFHPAAIQRFANSSQQRMLLWLIWPLSVSLFQALFSGIPGTYRRFVPKKVAPGVLAMRIRNGLRLVYWSARFLAAAPHIFWMGMMLVKHLAPGLLNSNVNLDPSPASPFYPVLPWITNKAKSVGEGTFWALQWDYYVASFMFWCWCFKQYRIAHNHAGITIGYPGLAPRALGMMSVGGLVASGIDLLAERDELLMDGMEENERRNGIKW</sequence>
<feature type="transmembrane region" description="Helical" evidence="1">
    <location>
        <begin position="247"/>
        <end position="266"/>
    </location>
</feature>
<reference evidence="2 3" key="1">
    <citation type="journal article" date="2016" name="Genome Biol. Evol.">
        <title>Divergent and convergent evolution of fungal pathogenicity.</title>
        <authorList>
            <person name="Shang Y."/>
            <person name="Xiao G."/>
            <person name="Zheng P."/>
            <person name="Cen K."/>
            <person name="Zhan S."/>
            <person name="Wang C."/>
        </authorList>
    </citation>
    <scope>NUCLEOTIDE SEQUENCE [LARGE SCALE GENOMIC DNA]</scope>
    <source>
        <strain evidence="2 3">ARSEF 7405</strain>
    </source>
</reference>
<dbReference type="AlphaFoldDB" id="A0A167X3T2"/>
<gene>
    <name evidence="2" type="ORF">AAP_04350</name>
</gene>
<feature type="transmembrane region" description="Helical" evidence="1">
    <location>
        <begin position="126"/>
        <end position="145"/>
    </location>
</feature>
<feature type="transmembrane region" description="Helical" evidence="1">
    <location>
        <begin position="201"/>
        <end position="226"/>
    </location>
</feature>
<keyword evidence="3" id="KW-1185">Reference proteome</keyword>
<dbReference type="VEuPathDB" id="FungiDB:AAP_04350"/>
<accession>A0A167X3T2</accession>
<keyword evidence="1" id="KW-0472">Membrane</keyword>
<organism evidence="2 3">
    <name type="scientific">Ascosphaera apis ARSEF 7405</name>
    <dbReference type="NCBI Taxonomy" id="392613"/>
    <lineage>
        <taxon>Eukaryota</taxon>
        <taxon>Fungi</taxon>
        <taxon>Dikarya</taxon>
        <taxon>Ascomycota</taxon>
        <taxon>Pezizomycotina</taxon>
        <taxon>Eurotiomycetes</taxon>
        <taxon>Eurotiomycetidae</taxon>
        <taxon>Onygenales</taxon>
        <taxon>Ascosphaeraceae</taxon>
        <taxon>Ascosphaera</taxon>
    </lineage>
</organism>
<name>A0A167X3T2_9EURO</name>